<keyword evidence="1" id="KW-0812">Transmembrane</keyword>
<evidence type="ECO:0008006" key="4">
    <source>
        <dbReference type="Google" id="ProtNLM"/>
    </source>
</evidence>
<dbReference type="EMBL" id="MAYT01000001">
    <property type="protein sequence ID" value="OCA92246.1"/>
    <property type="molecule type" value="Genomic_DNA"/>
</dbReference>
<dbReference type="Pfam" id="PF11167">
    <property type="entry name" value="DUF2953"/>
    <property type="match status" value="1"/>
</dbReference>
<dbReference type="AlphaFoldDB" id="A0A1B9B843"/>
<protein>
    <recommendedName>
        <fullName evidence="4">DUF2953 domain-containing protein</fullName>
    </recommendedName>
</protein>
<feature type="transmembrane region" description="Helical" evidence="1">
    <location>
        <begin position="6"/>
        <end position="27"/>
    </location>
</feature>
<dbReference type="Proteomes" id="UP000092578">
    <property type="component" value="Unassembled WGS sequence"/>
</dbReference>
<evidence type="ECO:0000313" key="2">
    <source>
        <dbReference type="EMBL" id="OCA92246.1"/>
    </source>
</evidence>
<accession>A0A1B9B843</accession>
<evidence type="ECO:0000313" key="3">
    <source>
        <dbReference type="Proteomes" id="UP000092578"/>
    </source>
</evidence>
<name>A0A1B9B843_9BACI</name>
<comment type="caution">
    <text evidence="2">The sequence shown here is derived from an EMBL/GenBank/DDBJ whole genome shotgun (WGS) entry which is preliminary data.</text>
</comment>
<evidence type="ECO:0000256" key="1">
    <source>
        <dbReference type="SAM" id="Phobius"/>
    </source>
</evidence>
<gene>
    <name evidence="2" type="ORF">A8F95_00515</name>
</gene>
<organism evidence="2 3">
    <name type="scientific">Pseudobacillus wudalianchiensis</name>
    <dbReference type="NCBI Taxonomy" id="1743143"/>
    <lineage>
        <taxon>Bacteria</taxon>
        <taxon>Bacillati</taxon>
        <taxon>Bacillota</taxon>
        <taxon>Bacilli</taxon>
        <taxon>Bacillales</taxon>
        <taxon>Bacillaceae</taxon>
        <taxon>Pseudobacillus</taxon>
    </lineage>
</organism>
<proteinExistence type="predicted"/>
<reference evidence="3" key="1">
    <citation type="submission" date="2016-05" db="EMBL/GenBank/DDBJ databases">
        <authorList>
            <person name="Liu B."/>
            <person name="Wang J."/>
            <person name="Zhu Y."/>
            <person name="Liu G."/>
            <person name="Chen Q."/>
            <person name="Chen Z."/>
            <person name="Lan J."/>
            <person name="Che J."/>
            <person name="Ge C."/>
            <person name="Shi H."/>
            <person name="Pan Z."/>
            <person name="Liu X."/>
        </authorList>
    </citation>
    <scope>NUCLEOTIDE SEQUENCE [LARGE SCALE GENOMIC DNA]</scope>
    <source>
        <strain evidence="3">FJAT-27215</strain>
    </source>
</reference>
<dbReference type="RefSeq" id="WP_065408776.1">
    <property type="nucleotide sequence ID" value="NZ_MAYT01000001.1"/>
</dbReference>
<keyword evidence="1" id="KW-1133">Transmembrane helix</keyword>
<feature type="transmembrane region" description="Helical" evidence="1">
    <location>
        <begin position="39"/>
        <end position="57"/>
    </location>
</feature>
<sequence length="206" mass="24208">MAYLWWGLAIFLIFLFIACLLKIQLLFYFLRMPEKTEAYIRFFFFYGLLSYTFYIPFTKGQTSKSVRKKEYKEVSPREAEDFLIQVKEKLEYIESLQYIVRSFFKKIEIRTFSWRTVVGMKDAAWTGTAAGALWALKGSVISAAHRMVQMTARPELEVTPVFGQSVWKVEWSCMISFRIGHAISAVIQLFLHRRHRKKSSTAGLFF</sequence>
<keyword evidence="1" id="KW-0472">Membrane</keyword>
<dbReference type="InterPro" id="IPR021338">
    <property type="entry name" value="DUF2953"/>
</dbReference>
<keyword evidence="3" id="KW-1185">Reference proteome</keyword>